<feature type="chain" id="PRO_5035593137" description="Folate receptor-like domain-containing protein" evidence="4">
    <location>
        <begin position="21"/>
        <end position="239"/>
    </location>
</feature>
<dbReference type="AlphaFoldDB" id="A0A7R9QFR4"/>
<proteinExistence type="inferred from homology"/>
<evidence type="ECO:0000256" key="1">
    <source>
        <dbReference type="ARBA" id="ARBA00007932"/>
    </source>
</evidence>
<accession>A0A7R9QFR4</accession>
<keyword evidence="3" id="KW-1015">Disulfide bond</keyword>
<protein>
    <recommendedName>
        <fullName evidence="5">Folate receptor-like domain-containing protein</fullName>
    </recommendedName>
</protein>
<evidence type="ECO:0000256" key="4">
    <source>
        <dbReference type="SAM" id="SignalP"/>
    </source>
</evidence>
<gene>
    <name evidence="6" type="ORF">ONB1V03_LOCUS4384</name>
</gene>
<sequence length="239" mass="27955">MCDLKNLLIALIVSIIGVNCFDDNDIESCMKSKHHKGRPGKEDSLHDQCKGWEKYSCCTKESTIGAHNEINHYNFNYNHCPGHKMSDKCREHFTQDLCFFDCDPYLKPWIVRVNRTFATERVFKVPICADECIPWWHDCKDDYTCTNNWALNFKWINGTNHCPANSQCRPFREIYSEPKEFCEQVWDHSWKYTEDKPCMKMQFGRGGDNPNKQTAILYATKAFRATTSAADSINLKLFY</sequence>
<evidence type="ECO:0000256" key="3">
    <source>
        <dbReference type="ARBA" id="ARBA00023157"/>
    </source>
</evidence>
<feature type="domain" description="Folate receptor-like" evidence="5">
    <location>
        <begin position="29"/>
        <end position="199"/>
    </location>
</feature>
<dbReference type="PANTHER" id="PTHR10517">
    <property type="entry name" value="FOLATE RECEPTOR"/>
    <property type="match status" value="1"/>
</dbReference>
<evidence type="ECO:0000313" key="7">
    <source>
        <dbReference type="Proteomes" id="UP000728032"/>
    </source>
</evidence>
<dbReference type="OrthoDB" id="567542at2759"/>
<dbReference type="InterPro" id="IPR004269">
    <property type="entry name" value="Folate_rcpt"/>
</dbReference>
<dbReference type="PANTHER" id="PTHR10517:SF14">
    <property type="entry name" value="FOLATE RECEPTOR 1-RELATED"/>
    <property type="match status" value="1"/>
</dbReference>
<dbReference type="GO" id="GO:0009897">
    <property type="term" value="C:external side of plasma membrane"/>
    <property type="evidence" value="ECO:0007669"/>
    <property type="project" value="TreeGrafter"/>
</dbReference>
<keyword evidence="2 4" id="KW-0732">Signal</keyword>
<evidence type="ECO:0000259" key="5">
    <source>
        <dbReference type="Pfam" id="PF03024"/>
    </source>
</evidence>
<dbReference type="InterPro" id="IPR018143">
    <property type="entry name" value="Folate_rcpt-like"/>
</dbReference>
<organism evidence="6">
    <name type="scientific">Oppiella nova</name>
    <dbReference type="NCBI Taxonomy" id="334625"/>
    <lineage>
        <taxon>Eukaryota</taxon>
        <taxon>Metazoa</taxon>
        <taxon>Ecdysozoa</taxon>
        <taxon>Arthropoda</taxon>
        <taxon>Chelicerata</taxon>
        <taxon>Arachnida</taxon>
        <taxon>Acari</taxon>
        <taxon>Acariformes</taxon>
        <taxon>Sarcoptiformes</taxon>
        <taxon>Oribatida</taxon>
        <taxon>Brachypylina</taxon>
        <taxon>Oppioidea</taxon>
        <taxon>Oppiidae</taxon>
        <taxon>Oppiella</taxon>
    </lineage>
</organism>
<dbReference type="Proteomes" id="UP000728032">
    <property type="component" value="Unassembled WGS sequence"/>
</dbReference>
<name>A0A7R9QFR4_9ACAR</name>
<dbReference type="Pfam" id="PF03024">
    <property type="entry name" value="Folate_rec"/>
    <property type="match status" value="1"/>
</dbReference>
<keyword evidence="7" id="KW-1185">Reference proteome</keyword>
<evidence type="ECO:0000256" key="2">
    <source>
        <dbReference type="ARBA" id="ARBA00022729"/>
    </source>
</evidence>
<evidence type="ECO:0000313" key="6">
    <source>
        <dbReference type="EMBL" id="CAD7643918.1"/>
    </source>
</evidence>
<reference evidence="6" key="1">
    <citation type="submission" date="2020-11" db="EMBL/GenBank/DDBJ databases">
        <authorList>
            <person name="Tran Van P."/>
        </authorList>
    </citation>
    <scope>NUCLEOTIDE SEQUENCE</scope>
</reference>
<dbReference type="EMBL" id="CAJPVJ010001502">
    <property type="protein sequence ID" value="CAG2164835.1"/>
    <property type="molecule type" value="Genomic_DNA"/>
</dbReference>
<dbReference type="EMBL" id="OC916327">
    <property type="protein sequence ID" value="CAD7643918.1"/>
    <property type="molecule type" value="Genomic_DNA"/>
</dbReference>
<comment type="similarity">
    <text evidence="1">Belongs to the folate receptor family.</text>
</comment>
<feature type="signal peptide" evidence="4">
    <location>
        <begin position="1"/>
        <end position="20"/>
    </location>
</feature>
<dbReference type="GO" id="GO:0038023">
    <property type="term" value="F:signaling receptor activity"/>
    <property type="evidence" value="ECO:0007669"/>
    <property type="project" value="TreeGrafter"/>
</dbReference>